<comment type="caution">
    <text evidence="5">The sequence shown here is derived from an EMBL/GenBank/DDBJ whole genome shotgun (WGS) entry which is preliminary data.</text>
</comment>
<keyword evidence="1" id="KW-0805">Transcription regulation</keyword>
<evidence type="ECO:0000256" key="2">
    <source>
        <dbReference type="ARBA" id="ARBA00023125"/>
    </source>
</evidence>
<dbReference type="Pfam" id="PF12833">
    <property type="entry name" value="HTH_18"/>
    <property type="match status" value="1"/>
</dbReference>
<dbReference type="EMBL" id="BMDQ01000001">
    <property type="protein sequence ID" value="GGI56718.1"/>
    <property type="molecule type" value="Genomic_DNA"/>
</dbReference>
<proteinExistence type="predicted"/>
<evidence type="ECO:0000256" key="1">
    <source>
        <dbReference type="ARBA" id="ARBA00023015"/>
    </source>
</evidence>
<evidence type="ECO:0000313" key="5">
    <source>
        <dbReference type="EMBL" id="GGI56718.1"/>
    </source>
</evidence>
<dbReference type="PROSITE" id="PS01124">
    <property type="entry name" value="HTH_ARAC_FAMILY_2"/>
    <property type="match status" value="1"/>
</dbReference>
<dbReference type="PRINTS" id="PR00032">
    <property type="entry name" value="HTHARAC"/>
</dbReference>
<name>A0ABQ2BYX9_9FLAO</name>
<dbReference type="PANTHER" id="PTHR43280">
    <property type="entry name" value="ARAC-FAMILY TRANSCRIPTIONAL REGULATOR"/>
    <property type="match status" value="1"/>
</dbReference>
<evidence type="ECO:0000256" key="3">
    <source>
        <dbReference type="ARBA" id="ARBA00023163"/>
    </source>
</evidence>
<dbReference type="Gene3D" id="1.10.10.60">
    <property type="entry name" value="Homeodomain-like"/>
    <property type="match status" value="2"/>
</dbReference>
<dbReference type="SUPFAM" id="SSF46689">
    <property type="entry name" value="Homeodomain-like"/>
    <property type="match status" value="2"/>
</dbReference>
<keyword evidence="6" id="KW-1185">Reference proteome</keyword>
<dbReference type="Pfam" id="PF02311">
    <property type="entry name" value="AraC_binding"/>
    <property type="match status" value="1"/>
</dbReference>
<dbReference type="RefSeq" id="WP_188373617.1">
    <property type="nucleotide sequence ID" value="NZ_BMDQ01000001.1"/>
</dbReference>
<dbReference type="SMART" id="SM00342">
    <property type="entry name" value="HTH_ARAC"/>
    <property type="match status" value="1"/>
</dbReference>
<keyword evidence="2" id="KW-0238">DNA-binding</keyword>
<dbReference type="InterPro" id="IPR003313">
    <property type="entry name" value="AraC-bd"/>
</dbReference>
<dbReference type="InterPro" id="IPR018060">
    <property type="entry name" value="HTH_AraC"/>
</dbReference>
<dbReference type="Proteomes" id="UP000624701">
    <property type="component" value="Unassembled WGS sequence"/>
</dbReference>
<feature type="domain" description="HTH araC/xylS-type" evidence="4">
    <location>
        <begin position="201"/>
        <end position="298"/>
    </location>
</feature>
<organism evidence="5 6">
    <name type="scientific">Winogradskyella haliclonae</name>
    <dbReference type="NCBI Taxonomy" id="2048558"/>
    <lineage>
        <taxon>Bacteria</taxon>
        <taxon>Pseudomonadati</taxon>
        <taxon>Bacteroidota</taxon>
        <taxon>Flavobacteriia</taxon>
        <taxon>Flavobacteriales</taxon>
        <taxon>Flavobacteriaceae</taxon>
        <taxon>Winogradskyella</taxon>
    </lineage>
</organism>
<sequence length="301" mass="34892">MKTLRIYTYRGEKVRNDKEIKSSNSVVYSELKTFEAQLYSGHYGIKLPLEGNESYVVNGKKFNVKEGHYLLTNPGLKTEVSVNSNKLVKGICIGFTEDFLKSLYANMNSDFKSALELKEDSSDFMLVSHNYAIKNSHLSCFLGTLKSNFMANHLTQDYNEELFFLDLGETLINDQLELRLKINNLNQTKFSTQEEIYRRIDLMNQYIHDNYYNNISLEKLAKIACLSKYHAVRCYQKIEGISPYKKIMNLRLSKAEELLLKGYSINEVSDSCGFADYRAFSKLFKKVYNTTPSKYKQIIKQ</sequence>
<dbReference type="InterPro" id="IPR020449">
    <property type="entry name" value="Tscrpt_reg_AraC-type_HTH"/>
</dbReference>
<protein>
    <recommendedName>
        <fullName evidence="4">HTH araC/xylS-type domain-containing protein</fullName>
    </recommendedName>
</protein>
<dbReference type="InterPro" id="IPR009057">
    <property type="entry name" value="Homeodomain-like_sf"/>
</dbReference>
<evidence type="ECO:0000313" key="6">
    <source>
        <dbReference type="Proteomes" id="UP000624701"/>
    </source>
</evidence>
<dbReference type="PROSITE" id="PS00041">
    <property type="entry name" value="HTH_ARAC_FAMILY_1"/>
    <property type="match status" value="1"/>
</dbReference>
<reference evidence="6" key="1">
    <citation type="journal article" date="2019" name="Int. J. Syst. Evol. Microbiol.">
        <title>The Global Catalogue of Microorganisms (GCM) 10K type strain sequencing project: providing services to taxonomists for standard genome sequencing and annotation.</title>
        <authorList>
            <consortium name="The Broad Institute Genomics Platform"/>
            <consortium name="The Broad Institute Genome Sequencing Center for Infectious Disease"/>
            <person name="Wu L."/>
            <person name="Ma J."/>
        </authorList>
    </citation>
    <scope>NUCLEOTIDE SEQUENCE [LARGE SCALE GENOMIC DNA]</scope>
    <source>
        <strain evidence="6">CCM 8681</strain>
    </source>
</reference>
<keyword evidence="3" id="KW-0804">Transcription</keyword>
<evidence type="ECO:0000259" key="4">
    <source>
        <dbReference type="PROSITE" id="PS01124"/>
    </source>
</evidence>
<dbReference type="InterPro" id="IPR018062">
    <property type="entry name" value="HTH_AraC-typ_CS"/>
</dbReference>
<dbReference type="PANTHER" id="PTHR43280:SF2">
    <property type="entry name" value="HTH-TYPE TRANSCRIPTIONAL REGULATOR EXSA"/>
    <property type="match status" value="1"/>
</dbReference>
<accession>A0ABQ2BYX9</accession>
<gene>
    <name evidence="5" type="ORF">GCM10011444_10270</name>
</gene>